<protein>
    <submittedName>
        <fullName evidence="1">Uncharacterized protein</fullName>
    </submittedName>
</protein>
<accession>A0A1V4SUQ2</accession>
<dbReference type="EMBL" id="LTAY01000042">
    <property type="protein sequence ID" value="OPX47616.1"/>
    <property type="molecule type" value="Genomic_DNA"/>
</dbReference>
<dbReference type="AlphaFoldDB" id="A0A1V4SUQ2"/>
<reference evidence="1 2" key="1">
    <citation type="submission" date="2016-02" db="EMBL/GenBank/DDBJ databases">
        <title>Genome sequence of Clostridium thermobutyricum DSM 4928.</title>
        <authorList>
            <person name="Poehlein A."/>
            <person name="Daniel R."/>
        </authorList>
    </citation>
    <scope>NUCLEOTIDE SEQUENCE [LARGE SCALE GENOMIC DNA]</scope>
    <source>
        <strain evidence="1 2">DSM 4928</strain>
    </source>
</reference>
<name>A0A1V4SUQ2_9CLOT</name>
<sequence length="422" mass="49593">MKKYFIAGIIYISSIFVVRAYDETRFFINLESPYKKNNVLVAQYNITNMPYLNNIGYKNENLYATKYVFELNKNMKLKENVIYYKDEILGLSTKIDDKLYGEVFTVSGNHKIENNELLKYKTETELEKIDNLNVKEMKVKVNKDKTLNFLESKDINYSLESFQNKNLDENRVKDNTYSESVFSETLDKIMKEVSKNKDELNSLKNPIKIKNSKENLIIIQMIDSLGKWEKFIVADLEKNKCYLSDYKDLEVPFTNRLNTKIDYIKEAIKKDNFIYLIFESGNISKIEIKGDKLIENNIYKSNKDMMDCTFIDDYIYLISSDSVIAFNIKEEKEEVVLKDDRKINNGFELKFIDDKNIIIRNIDGGKSIVGKLEGDKINIISEIKNTSKNDWNYIDNECLIVDSTEKLNGYYNEILYIYDLNK</sequence>
<dbReference type="Proteomes" id="UP000191448">
    <property type="component" value="Unassembled WGS sequence"/>
</dbReference>
<evidence type="ECO:0000313" key="2">
    <source>
        <dbReference type="Proteomes" id="UP000191448"/>
    </source>
</evidence>
<proteinExistence type="predicted"/>
<gene>
    <name evidence="1" type="ORF">CLTHE_17300</name>
</gene>
<organism evidence="1 2">
    <name type="scientific">Clostridium thermobutyricum DSM 4928</name>
    <dbReference type="NCBI Taxonomy" id="1121339"/>
    <lineage>
        <taxon>Bacteria</taxon>
        <taxon>Bacillati</taxon>
        <taxon>Bacillota</taxon>
        <taxon>Clostridia</taxon>
        <taxon>Eubacteriales</taxon>
        <taxon>Clostridiaceae</taxon>
        <taxon>Clostridium</taxon>
    </lineage>
</organism>
<comment type="caution">
    <text evidence="1">The sequence shown here is derived from an EMBL/GenBank/DDBJ whole genome shotgun (WGS) entry which is preliminary data.</text>
</comment>
<evidence type="ECO:0000313" key="1">
    <source>
        <dbReference type="EMBL" id="OPX47616.1"/>
    </source>
</evidence>
<dbReference type="RefSeq" id="WP_080022901.1">
    <property type="nucleotide sequence ID" value="NZ_LTAY01000042.1"/>
</dbReference>